<name>A0ABN7XN81_GIGMA</name>
<feature type="region of interest" description="Disordered" evidence="1">
    <location>
        <begin position="1"/>
        <end position="27"/>
    </location>
</feature>
<accession>A0ABN7XN81</accession>
<feature type="non-terminal residue" evidence="2">
    <location>
        <position position="62"/>
    </location>
</feature>
<feature type="compositionally biased region" description="Polar residues" evidence="1">
    <location>
        <begin position="52"/>
        <end position="62"/>
    </location>
</feature>
<protein>
    <submittedName>
        <fullName evidence="2">42267_t:CDS:1</fullName>
    </submittedName>
</protein>
<gene>
    <name evidence="2" type="ORF">GMARGA_LOCUS44659</name>
</gene>
<reference evidence="2 3" key="1">
    <citation type="submission" date="2021-06" db="EMBL/GenBank/DDBJ databases">
        <authorList>
            <person name="Kallberg Y."/>
            <person name="Tangrot J."/>
            <person name="Rosling A."/>
        </authorList>
    </citation>
    <scope>NUCLEOTIDE SEQUENCE [LARGE SCALE GENOMIC DNA]</scope>
    <source>
        <strain evidence="2 3">120-4 pot B 10/14</strain>
    </source>
</reference>
<evidence type="ECO:0000313" key="2">
    <source>
        <dbReference type="EMBL" id="CAG8855838.1"/>
    </source>
</evidence>
<dbReference type="EMBL" id="CAJVQB010153663">
    <property type="protein sequence ID" value="CAG8855838.1"/>
    <property type="molecule type" value="Genomic_DNA"/>
</dbReference>
<feature type="compositionally biased region" description="Polar residues" evidence="1">
    <location>
        <begin position="17"/>
        <end position="27"/>
    </location>
</feature>
<dbReference type="Proteomes" id="UP000789901">
    <property type="component" value="Unassembled WGS sequence"/>
</dbReference>
<keyword evidence="3" id="KW-1185">Reference proteome</keyword>
<comment type="caution">
    <text evidence="2">The sequence shown here is derived from an EMBL/GenBank/DDBJ whole genome shotgun (WGS) entry which is preliminary data.</text>
</comment>
<proteinExistence type="predicted"/>
<organism evidence="2 3">
    <name type="scientific">Gigaspora margarita</name>
    <dbReference type="NCBI Taxonomy" id="4874"/>
    <lineage>
        <taxon>Eukaryota</taxon>
        <taxon>Fungi</taxon>
        <taxon>Fungi incertae sedis</taxon>
        <taxon>Mucoromycota</taxon>
        <taxon>Glomeromycotina</taxon>
        <taxon>Glomeromycetes</taxon>
        <taxon>Diversisporales</taxon>
        <taxon>Gigasporaceae</taxon>
        <taxon>Gigaspora</taxon>
    </lineage>
</organism>
<feature type="region of interest" description="Disordered" evidence="1">
    <location>
        <begin position="39"/>
        <end position="62"/>
    </location>
</feature>
<evidence type="ECO:0000313" key="3">
    <source>
        <dbReference type="Proteomes" id="UP000789901"/>
    </source>
</evidence>
<sequence>MSNLSDTIDLSDHKTSQIEQAQSSKKQTSIVNFLSYEGITKSKDSSPEESDNNIIPEQNETS</sequence>
<evidence type="ECO:0000256" key="1">
    <source>
        <dbReference type="SAM" id="MobiDB-lite"/>
    </source>
</evidence>